<dbReference type="PROSITE" id="PS51832">
    <property type="entry name" value="HD_GYP"/>
    <property type="match status" value="1"/>
</dbReference>
<dbReference type="Proteomes" id="UP000192582">
    <property type="component" value="Unassembled WGS sequence"/>
</dbReference>
<dbReference type="STRING" id="695939.SAMN00790413_04369"/>
<dbReference type="Gene3D" id="1.10.3210.10">
    <property type="entry name" value="Hypothetical protein af1432"/>
    <property type="match status" value="1"/>
</dbReference>
<reference evidence="4 5" key="1">
    <citation type="submission" date="2017-04" db="EMBL/GenBank/DDBJ databases">
        <authorList>
            <person name="Afonso C.L."/>
            <person name="Miller P.J."/>
            <person name="Scott M.A."/>
            <person name="Spackman E."/>
            <person name="Goraichik I."/>
            <person name="Dimitrov K.M."/>
            <person name="Suarez D.L."/>
            <person name="Swayne D.E."/>
        </authorList>
    </citation>
    <scope>NUCLEOTIDE SEQUENCE [LARGE SCALE GENOMIC DNA]</scope>
    <source>
        <strain evidence="4 5">KR-140</strain>
    </source>
</reference>
<feature type="domain" description="PAS" evidence="1">
    <location>
        <begin position="17"/>
        <end position="89"/>
    </location>
</feature>
<dbReference type="Pfam" id="PF13487">
    <property type="entry name" value="HD_5"/>
    <property type="match status" value="1"/>
</dbReference>
<dbReference type="InterPro" id="IPR000700">
    <property type="entry name" value="PAS-assoc_C"/>
</dbReference>
<dbReference type="Pfam" id="PF08447">
    <property type="entry name" value="PAS_3"/>
    <property type="match status" value="3"/>
</dbReference>
<gene>
    <name evidence="4" type="ORF">SAMN00790413_04369</name>
</gene>
<evidence type="ECO:0000259" key="1">
    <source>
        <dbReference type="PROSITE" id="PS50112"/>
    </source>
</evidence>
<dbReference type="SMART" id="SM00471">
    <property type="entry name" value="HDc"/>
    <property type="match status" value="1"/>
</dbReference>
<dbReference type="PROSITE" id="PS50112">
    <property type="entry name" value="PAS"/>
    <property type="match status" value="3"/>
</dbReference>
<dbReference type="SUPFAM" id="SSF55785">
    <property type="entry name" value="PYP-like sensor domain (PAS domain)"/>
    <property type="match status" value="3"/>
</dbReference>
<dbReference type="CDD" id="cd00077">
    <property type="entry name" value="HDc"/>
    <property type="match status" value="1"/>
</dbReference>
<feature type="domain" description="PAS" evidence="1">
    <location>
        <begin position="432"/>
        <end position="492"/>
    </location>
</feature>
<feature type="domain" description="PAC" evidence="2">
    <location>
        <begin position="500"/>
        <end position="552"/>
    </location>
</feature>
<organism evidence="4 5">
    <name type="scientific">Deinococcus hopiensis KR-140</name>
    <dbReference type="NCBI Taxonomy" id="695939"/>
    <lineage>
        <taxon>Bacteria</taxon>
        <taxon>Thermotogati</taxon>
        <taxon>Deinococcota</taxon>
        <taxon>Deinococci</taxon>
        <taxon>Deinococcales</taxon>
        <taxon>Deinococcaceae</taxon>
        <taxon>Deinococcus</taxon>
    </lineage>
</organism>
<evidence type="ECO:0000313" key="5">
    <source>
        <dbReference type="Proteomes" id="UP000192582"/>
    </source>
</evidence>
<dbReference type="InterPro" id="IPR003018">
    <property type="entry name" value="GAF"/>
</dbReference>
<dbReference type="Pfam" id="PF13185">
    <property type="entry name" value="GAF_2"/>
    <property type="match status" value="1"/>
</dbReference>
<dbReference type="NCBIfam" id="TIGR00229">
    <property type="entry name" value="sensory_box"/>
    <property type="match status" value="3"/>
</dbReference>
<dbReference type="PANTHER" id="PTHR45228">
    <property type="entry name" value="CYCLIC DI-GMP PHOSPHODIESTERASE TM_0186-RELATED"/>
    <property type="match status" value="1"/>
</dbReference>
<dbReference type="SUPFAM" id="SSF109604">
    <property type="entry name" value="HD-domain/PDEase-like"/>
    <property type="match status" value="1"/>
</dbReference>
<feature type="domain" description="HD-GYP" evidence="3">
    <location>
        <begin position="717"/>
        <end position="913"/>
    </location>
</feature>
<dbReference type="InterPro" id="IPR001610">
    <property type="entry name" value="PAC"/>
</dbReference>
<dbReference type="InterPro" id="IPR029016">
    <property type="entry name" value="GAF-like_dom_sf"/>
</dbReference>
<dbReference type="RefSeq" id="WP_084046458.1">
    <property type="nucleotide sequence ID" value="NZ_FWWU01000006.1"/>
</dbReference>
<dbReference type="OrthoDB" id="9798833at2"/>
<dbReference type="InterPro" id="IPR013655">
    <property type="entry name" value="PAS_fold_3"/>
</dbReference>
<dbReference type="SUPFAM" id="SSF55781">
    <property type="entry name" value="GAF domain-like"/>
    <property type="match status" value="2"/>
</dbReference>
<dbReference type="AlphaFoldDB" id="A0A1W1UQB7"/>
<evidence type="ECO:0000259" key="2">
    <source>
        <dbReference type="PROSITE" id="PS50113"/>
    </source>
</evidence>
<dbReference type="Gene3D" id="3.30.450.20">
    <property type="entry name" value="PAS domain"/>
    <property type="match status" value="3"/>
</dbReference>
<sequence length="916" mass="101652">MTDSPPTSFSLGTLYGREAPFQALMGHSADLITLLDREGRVLYQSPSVRQHLGWDRNPTAEQHHFNLASLHPDDREGLSQQLVRLLPGVTVTLCPYRMQHANGSWRWLEGTAVNLLNDPSVGGILVQARDVTVRVHAEQRARALEGLGTALAGASTTDEVVQVILLQGLEAMGAIAGGVMLLDNDRQHVTVVGSAGYSDHVERPWRRFPVEIPVPAADAIREGRDLFLTVEDWQTLYPHLQHILMPASGSHAALTLWVNGQVIGAVTLSFAENGALSETQRRYLRTVAAQCALALERGALHARLQQQERLYRKITEYSHDLVSIIGLDGVTQYISPALTRMLGYAPTDRLGVSVFEGIHPEDLDRFRAVFQQAATSQVPVLATYRFQHKEGHWVWLESTGVNPAHDPDIKGVVINTRDVTARIEAEQARQATERRLQLFGEQSDVLIRIFSPAGECLYASPAAEGLLGYTAQELETHLLTQLIHPEDLSRVEAAWAGPMPVPPHRMQRRDGAYLWVESTIRRITDGLGALVEVHVATRDITPRQEAEEALRVQLSRFQHLVNLTAEFAAQDASEQHIQAALEHCLDLTGYTYGFYFPVGRSGLLEPLCAGDVKDEQFVWTRLDKALRSGEIGRSLRRHAALFAGPDEPVFSPPESLPRPVWTSLAVLPVVAREVLRGFMAFGTDGPVDVDGDSRRLLLSVSEQASRAVERRVHLEELKQSREETLRALGLALEYRDYETKGHTDRVVHLTERLGRALGFSGADLDALRWGAFLHDTGKVAIPDAILLKPGKLTPEEWDVIKRHPGIGYEMLEHIPSLPPTTLEVVLYHQERWNGGGYPKGLAGTDIPLAARVFAVVDVYDALTSERPYKKGWTHWEAAEQLRKEAGVLLDERVVQAFLKLFGQEGEPITSAKEDAL</sequence>
<dbReference type="InterPro" id="IPR003607">
    <property type="entry name" value="HD/PDEase_dom"/>
</dbReference>
<dbReference type="InterPro" id="IPR000014">
    <property type="entry name" value="PAS"/>
</dbReference>
<dbReference type="SMART" id="SM00086">
    <property type="entry name" value="PAC"/>
    <property type="match status" value="3"/>
</dbReference>
<feature type="domain" description="PAS" evidence="1">
    <location>
        <begin position="307"/>
        <end position="377"/>
    </location>
</feature>
<proteinExistence type="predicted"/>
<name>A0A1W1UQB7_9DEIO</name>
<dbReference type="SMART" id="SM00091">
    <property type="entry name" value="PAS"/>
    <property type="match status" value="3"/>
</dbReference>
<dbReference type="InterPro" id="IPR037522">
    <property type="entry name" value="HD_GYP_dom"/>
</dbReference>
<evidence type="ECO:0000313" key="4">
    <source>
        <dbReference type="EMBL" id="SMB83338.1"/>
    </source>
</evidence>
<dbReference type="InterPro" id="IPR052020">
    <property type="entry name" value="Cyclic_di-GMP/3'3'-cGAMP_PDE"/>
</dbReference>
<dbReference type="PROSITE" id="PS50113">
    <property type="entry name" value="PAC"/>
    <property type="match status" value="1"/>
</dbReference>
<protein>
    <submittedName>
        <fullName evidence="4">PAS domain S-box-containing protein</fullName>
    </submittedName>
</protein>
<keyword evidence="5" id="KW-1185">Reference proteome</keyword>
<evidence type="ECO:0000259" key="3">
    <source>
        <dbReference type="PROSITE" id="PS51832"/>
    </source>
</evidence>
<dbReference type="CDD" id="cd00130">
    <property type="entry name" value="PAS"/>
    <property type="match status" value="3"/>
</dbReference>
<accession>A0A1W1UQB7</accession>
<dbReference type="EMBL" id="FWWU01000006">
    <property type="protein sequence ID" value="SMB83338.1"/>
    <property type="molecule type" value="Genomic_DNA"/>
</dbReference>
<dbReference type="InterPro" id="IPR035965">
    <property type="entry name" value="PAS-like_dom_sf"/>
</dbReference>
<dbReference type="Gene3D" id="3.30.450.40">
    <property type="match status" value="2"/>
</dbReference>